<dbReference type="InterPro" id="IPR004827">
    <property type="entry name" value="bZIP"/>
</dbReference>
<dbReference type="InterPro" id="IPR046347">
    <property type="entry name" value="bZIP_sf"/>
</dbReference>
<dbReference type="SUPFAM" id="SSF57959">
    <property type="entry name" value="Leucine zipper domain"/>
    <property type="match status" value="1"/>
</dbReference>
<dbReference type="Proteomes" id="UP000789831">
    <property type="component" value="Unassembled WGS sequence"/>
</dbReference>
<dbReference type="GO" id="GO:0003700">
    <property type="term" value="F:DNA-binding transcription factor activity"/>
    <property type="evidence" value="ECO:0007669"/>
    <property type="project" value="InterPro"/>
</dbReference>
<dbReference type="PROSITE" id="PS00036">
    <property type="entry name" value="BZIP_BASIC"/>
    <property type="match status" value="1"/>
</dbReference>
<dbReference type="AlphaFoldDB" id="A0A9N8VVB3"/>
<feature type="region of interest" description="Disordered" evidence="1">
    <location>
        <begin position="34"/>
        <end position="86"/>
    </location>
</feature>
<dbReference type="EMBL" id="CAJVPL010000221">
    <property type="protein sequence ID" value="CAG8467775.1"/>
    <property type="molecule type" value="Genomic_DNA"/>
</dbReference>
<accession>A0A9N8VVB3</accession>
<evidence type="ECO:0000313" key="3">
    <source>
        <dbReference type="EMBL" id="CAG8467775.1"/>
    </source>
</evidence>
<dbReference type="Gene3D" id="1.20.5.170">
    <property type="match status" value="1"/>
</dbReference>
<feature type="compositionally biased region" description="Low complexity" evidence="1">
    <location>
        <begin position="34"/>
        <end position="48"/>
    </location>
</feature>
<evidence type="ECO:0000313" key="4">
    <source>
        <dbReference type="Proteomes" id="UP000789831"/>
    </source>
</evidence>
<protein>
    <submittedName>
        <fullName evidence="3">591_t:CDS:1</fullName>
    </submittedName>
</protein>
<comment type="caution">
    <text evidence="3">The sequence shown here is derived from an EMBL/GenBank/DDBJ whole genome shotgun (WGS) entry which is preliminary data.</text>
</comment>
<name>A0A9N8VVB3_9GLOM</name>
<evidence type="ECO:0000256" key="1">
    <source>
        <dbReference type="SAM" id="MobiDB-lite"/>
    </source>
</evidence>
<keyword evidence="4" id="KW-1185">Reference proteome</keyword>
<feature type="compositionally biased region" description="Basic residues" evidence="1">
    <location>
        <begin position="64"/>
        <end position="79"/>
    </location>
</feature>
<reference evidence="3" key="1">
    <citation type="submission" date="2021-06" db="EMBL/GenBank/DDBJ databases">
        <authorList>
            <person name="Kallberg Y."/>
            <person name="Tangrot J."/>
            <person name="Rosling A."/>
        </authorList>
    </citation>
    <scope>NUCLEOTIDE SEQUENCE</scope>
    <source>
        <strain evidence="3">MT106</strain>
    </source>
</reference>
<evidence type="ECO:0000259" key="2">
    <source>
        <dbReference type="PROSITE" id="PS50217"/>
    </source>
</evidence>
<organism evidence="3 4">
    <name type="scientific">Ambispora gerdemannii</name>
    <dbReference type="NCBI Taxonomy" id="144530"/>
    <lineage>
        <taxon>Eukaryota</taxon>
        <taxon>Fungi</taxon>
        <taxon>Fungi incertae sedis</taxon>
        <taxon>Mucoromycota</taxon>
        <taxon>Glomeromycotina</taxon>
        <taxon>Glomeromycetes</taxon>
        <taxon>Archaeosporales</taxon>
        <taxon>Ambisporaceae</taxon>
        <taxon>Ambispora</taxon>
    </lineage>
</organism>
<dbReference type="PROSITE" id="PS50217">
    <property type="entry name" value="BZIP"/>
    <property type="match status" value="1"/>
</dbReference>
<sequence>MDSREQEEQKIILQSSVNLANLFYSDQVFMSSSLQLSSQSTSLPSTSSNKHHPVTPESNDEKIRRYRERNRQAAKRSRDRKMAQLKQLEEQKYPILVIHPRKSLPK</sequence>
<feature type="domain" description="BZIP" evidence="2">
    <location>
        <begin position="60"/>
        <end position="91"/>
    </location>
</feature>
<gene>
    <name evidence="3" type="ORF">AGERDE_LOCUS2581</name>
</gene>
<dbReference type="OrthoDB" id="10523228at2759"/>
<proteinExistence type="predicted"/>